<evidence type="ECO:0000313" key="1">
    <source>
        <dbReference type="EMBL" id="MDP9805025.1"/>
    </source>
</evidence>
<dbReference type="AlphaFoldDB" id="A0ABD5AR57"/>
<accession>A0ABD5AR57</accession>
<evidence type="ECO:0000313" key="2">
    <source>
        <dbReference type="Proteomes" id="UP001240164"/>
    </source>
</evidence>
<dbReference type="RefSeq" id="WP_307013161.1">
    <property type="nucleotide sequence ID" value="NZ_JAUSQP010000007.1"/>
</dbReference>
<dbReference type="Proteomes" id="UP001240164">
    <property type="component" value="Unassembled WGS sequence"/>
</dbReference>
<dbReference type="PROSITE" id="PS51257">
    <property type="entry name" value="PROKAR_LIPOPROTEIN"/>
    <property type="match status" value="1"/>
</dbReference>
<name>A0ABD5AR57_ACICA</name>
<proteinExistence type="predicted"/>
<organism evidence="1 2">
    <name type="scientific">Acinetobacter calcoaceticus</name>
    <dbReference type="NCBI Taxonomy" id="471"/>
    <lineage>
        <taxon>Bacteria</taxon>
        <taxon>Pseudomonadati</taxon>
        <taxon>Pseudomonadota</taxon>
        <taxon>Gammaproteobacteria</taxon>
        <taxon>Moraxellales</taxon>
        <taxon>Moraxellaceae</taxon>
        <taxon>Acinetobacter</taxon>
        <taxon>Acinetobacter calcoaceticus/baumannii complex</taxon>
    </lineage>
</organism>
<sequence>MYKYFLIILSILFSGCNPLAKNEKENFKDMTLKNLTYSHMAGMSGDIFKFNLVTNLGLNKIYQENRYKYSHFKCDNLEKYIITGEILIDEEKLDNGKYTSSGYFKVCEDESMNVCIDKNQLEKLLTSNMSCRVVFGGLLQSSKVMVDNILISKESIRKSNFK</sequence>
<protein>
    <recommendedName>
        <fullName evidence="3">Lipoprotein</fullName>
    </recommendedName>
</protein>
<comment type="caution">
    <text evidence="1">The sequence shown here is derived from an EMBL/GenBank/DDBJ whole genome shotgun (WGS) entry which is preliminary data.</text>
</comment>
<evidence type="ECO:0008006" key="3">
    <source>
        <dbReference type="Google" id="ProtNLM"/>
    </source>
</evidence>
<gene>
    <name evidence="1" type="ORF">J2771_003333</name>
</gene>
<reference evidence="1 2" key="1">
    <citation type="submission" date="2023-07" db="EMBL/GenBank/DDBJ databases">
        <title>Sorghum-associated microbial communities from plants grown in Nebraska, USA.</title>
        <authorList>
            <person name="Schachtman D."/>
        </authorList>
    </citation>
    <scope>NUCLEOTIDE SEQUENCE [LARGE SCALE GENOMIC DNA]</scope>
    <source>
        <strain evidence="1 2">CC146</strain>
    </source>
</reference>
<dbReference type="EMBL" id="JAUSQP010000007">
    <property type="protein sequence ID" value="MDP9805025.1"/>
    <property type="molecule type" value="Genomic_DNA"/>
</dbReference>